<evidence type="ECO:0000256" key="1">
    <source>
        <dbReference type="SAM" id="MobiDB-lite"/>
    </source>
</evidence>
<gene>
    <name evidence="2" type="ORF">MONBRDRAFT_32968</name>
</gene>
<sequence length="152" mass="16632">MKAFASTRRMRPAGQSPSLLPRSKARRSRASFKARMLRRPCFSVTPSPIRMMTTLPLTARASSRAKCSCLSSHWPVSFFPPVVLVRSPCPDPNPVKYTAFIFYAVGACFCLPSSFQWPIGPFPWLSGLPSSSSALLPTCGQVLGAVVNRILV</sequence>
<dbReference type="RefSeq" id="XP_001747013.1">
    <property type="nucleotide sequence ID" value="XM_001746961.1"/>
</dbReference>
<protein>
    <submittedName>
        <fullName evidence="2">Uncharacterized protein</fullName>
    </submittedName>
</protein>
<accession>A9V2S6</accession>
<organism evidence="2 3">
    <name type="scientific">Monosiga brevicollis</name>
    <name type="common">Choanoflagellate</name>
    <dbReference type="NCBI Taxonomy" id="81824"/>
    <lineage>
        <taxon>Eukaryota</taxon>
        <taxon>Choanoflagellata</taxon>
        <taxon>Craspedida</taxon>
        <taxon>Salpingoecidae</taxon>
        <taxon>Monosiga</taxon>
    </lineage>
</organism>
<reference evidence="2 3" key="1">
    <citation type="journal article" date="2008" name="Nature">
        <title>The genome of the choanoflagellate Monosiga brevicollis and the origin of metazoans.</title>
        <authorList>
            <consortium name="JGI Sequencing"/>
            <person name="King N."/>
            <person name="Westbrook M.J."/>
            <person name="Young S.L."/>
            <person name="Kuo A."/>
            <person name="Abedin M."/>
            <person name="Chapman J."/>
            <person name="Fairclough S."/>
            <person name="Hellsten U."/>
            <person name="Isogai Y."/>
            <person name="Letunic I."/>
            <person name="Marr M."/>
            <person name="Pincus D."/>
            <person name="Putnam N."/>
            <person name="Rokas A."/>
            <person name="Wright K.J."/>
            <person name="Zuzow R."/>
            <person name="Dirks W."/>
            <person name="Good M."/>
            <person name="Goodstein D."/>
            <person name="Lemons D."/>
            <person name="Li W."/>
            <person name="Lyons J.B."/>
            <person name="Morris A."/>
            <person name="Nichols S."/>
            <person name="Richter D.J."/>
            <person name="Salamov A."/>
            <person name="Bork P."/>
            <person name="Lim W.A."/>
            <person name="Manning G."/>
            <person name="Miller W.T."/>
            <person name="McGinnis W."/>
            <person name="Shapiro H."/>
            <person name="Tjian R."/>
            <person name="Grigoriev I.V."/>
            <person name="Rokhsar D."/>
        </authorList>
    </citation>
    <scope>NUCLEOTIDE SEQUENCE [LARGE SCALE GENOMIC DNA]</scope>
    <source>
        <strain evidence="3">MX1 / ATCC 50154</strain>
    </source>
</reference>
<evidence type="ECO:0000313" key="3">
    <source>
        <dbReference type="Proteomes" id="UP000001357"/>
    </source>
</evidence>
<evidence type="ECO:0000313" key="2">
    <source>
        <dbReference type="EMBL" id="EDQ87937.1"/>
    </source>
</evidence>
<dbReference type="EMBL" id="CH991556">
    <property type="protein sequence ID" value="EDQ87937.1"/>
    <property type="molecule type" value="Genomic_DNA"/>
</dbReference>
<feature type="non-terminal residue" evidence="2">
    <location>
        <position position="152"/>
    </location>
</feature>
<dbReference type="Proteomes" id="UP000001357">
    <property type="component" value="Unassembled WGS sequence"/>
</dbReference>
<keyword evidence="3" id="KW-1185">Reference proteome</keyword>
<feature type="region of interest" description="Disordered" evidence="1">
    <location>
        <begin position="1"/>
        <end position="26"/>
    </location>
</feature>
<dbReference type="AlphaFoldDB" id="A9V2S6"/>
<dbReference type="InParanoid" id="A9V2S6"/>
<dbReference type="KEGG" id="mbr:MONBRDRAFT_32968"/>
<dbReference type="GeneID" id="5892347"/>
<name>A9V2S6_MONBE</name>
<proteinExistence type="predicted"/>